<comment type="caution">
    <text evidence="7">The sequence shown here is derived from an EMBL/GenBank/DDBJ whole genome shotgun (WGS) entry which is preliminary data.</text>
</comment>
<accession>A0A1V9YME2</accession>
<organism evidence="7 8">
    <name type="scientific">Achlya hypogyna</name>
    <name type="common">Oomycete</name>
    <name type="synonym">Protoachlya hypogyna</name>
    <dbReference type="NCBI Taxonomy" id="1202772"/>
    <lineage>
        <taxon>Eukaryota</taxon>
        <taxon>Sar</taxon>
        <taxon>Stramenopiles</taxon>
        <taxon>Oomycota</taxon>
        <taxon>Saprolegniomycetes</taxon>
        <taxon>Saprolegniales</taxon>
        <taxon>Achlyaceae</taxon>
        <taxon>Achlya</taxon>
    </lineage>
</organism>
<dbReference type="InterPro" id="IPR027417">
    <property type="entry name" value="P-loop_NTPase"/>
</dbReference>
<keyword evidence="4" id="KW-1133">Transmembrane helix</keyword>
<dbReference type="Pfam" id="PF00005">
    <property type="entry name" value="ABC_tran"/>
    <property type="match status" value="1"/>
</dbReference>
<name>A0A1V9YME2_ACHHY</name>
<keyword evidence="2" id="KW-0813">Transport</keyword>
<dbReference type="PANTHER" id="PTHR48041:SF139">
    <property type="entry name" value="PROTEIN SCARLET"/>
    <property type="match status" value="1"/>
</dbReference>
<dbReference type="InterPro" id="IPR003439">
    <property type="entry name" value="ABC_transporter-like_ATP-bd"/>
</dbReference>
<feature type="non-terminal residue" evidence="7">
    <location>
        <position position="170"/>
    </location>
</feature>
<protein>
    <submittedName>
        <fullName evidence="7">ABC transporter</fullName>
    </submittedName>
</protein>
<dbReference type="InterPro" id="IPR050352">
    <property type="entry name" value="ABCG_transporters"/>
</dbReference>
<dbReference type="GO" id="GO:0016020">
    <property type="term" value="C:membrane"/>
    <property type="evidence" value="ECO:0007669"/>
    <property type="project" value="UniProtKB-SubCell"/>
</dbReference>
<dbReference type="AlphaFoldDB" id="A0A1V9YME2"/>
<dbReference type="OrthoDB" id="77049at2759"/>
<evidence type="ECO:0000256" key="5">
    <source>
        <dbReference type="ARBA" id="ARBA00023136"/>
    </source>
</evidence>
<gene>
    <name evidence="7" type="ORF">ACHHYP_09752</name>
</gene>
<evidence type="ECO:0000259" key="6">
    <source>
        <dbReference type="Pfam" id="PF00005"/>
    </source>
</evidence>
<dbReference type="GO" id="GO:0016887">
    <property type="term" value="F:ATP hydrolysis activity"/>
    <property type="evidence" value="ECO:0007669"/>
    <property type="project" value="InterPro"/>
</dbReference>
<dbReference type="PANTHER" id="PTHR48041">
    <property type="entry name" value="ABC TRANSPORTER G FAMILY MEMBER 28"/>
    <property type="match status" value="1"/>
</dbReference>
<evidence type="ECO:0000256" key="2">
    <source>
        <dbReference type="ARBA" id="ARBA00022448"/>
    </source>
</evidence>
<sequence length="170" mass="17800">MDSPGTNKFLSTLETPFTLAVNAEHANVEPAALSWHNLTYTVTPSSLLGKASAPKTILHGIHGHVAPGQLTAIMGPSGSGKTTLLDILADRVSSGRLEGAIAVNGKPRHSKSFRKYATYVAQEDSLLGSFTVLETLRFAAAISLPDATDVREARVQAAIADMGLSSCANT</sequence>
<dbReference type="GO" id="GO:0042626">
    <property type="term" value="F:ATPase-coupled transmembrane transporter activity"/>
    <property type="evidence" value="ECO:0007669"/>
    <property type="project" value="TreeGrafter"/>
</dbReference>
<keyword evidence="8" id="KW-1185">Reference proteome</keyword>
<dbReference type="SUPFAM" id="SSF52540">
    <property type="entry name" value="P-loop containing nucleoside triphosphate hydrolases"/>
    <property type="match status" value="1"/>
</dbReference>
<evidence type="ECO:0000313" key="7">
    <source>
        <dbReference type="EMBL" id="OQR86886.1"/>
    </source>
</evidence>
<reference evidence="7 8" key="1">
    <citation type="journal article" date="2014" name="Genome Biol. Evol.">
        <title>The secreted proteins of Achlya hypogyna and Thraustotheca clavata identify the ancestral oomycete secretome and reveal gene acquisitions by horizontal gene transfer.</title>
        <authorList>
            <person name="Misner I."/>
            <person name="Blouin N."/>
            <person name="Leonard G."/>
            <person name="Richards T.A."/>
            <person name="Lane C.E."/>
        </authorList>
    </citation>
    <scope>NUCLEOTIDE SEQUENCE [LARGE SCALE GENOMIC DNA]</scope>
    <source>
        <strain evidence="7 8">ATCC 48635</strain>
    </source>
</reference>
<keyword evidence="5" id="KW-0472">Membrane</keyword>
<evidence type="ECO:0000256" key="1">
    <source>
        <dbReference type="ARBA" id="ARBA00004141"/>
    </source>
</evidence>
<evidence type="ECO:0000256" key="4">
    <source>
        <dbReference type="ARBA" id="ARBA00022989"/>
    </source>
</evidence>
<evidence type="ECO:0000256" key="3">
    <source>
        <dbReference type="ARBA" id="ARBA00022692"/>
    </source>
</evidence>
<evidence type="ECO:0000313" key="8">
    <source>
        <dbReference type="Proteomes" id="UP000243579"/>
    </source>
</evidence>
<keyword evidence="3" id="KW-0812">Transmembrane</keyword>
<dbReference type="Proteomes" id="UP000243579">
    <property type="component" value="Unassembled WGS sequence"/>
</dbReference>
<dbReference type="GO" id="GO:0005524">
    <property type="term" value="F:ATP binding"/>
    <property type="evidence" value="ECO:0007669"/>
    <property type="project" value="InterPro"/>
</dbReference>
<proteinExistence type="predicted"/>
<dbReference type="EMBL" id="JNBR01001476">
    <property type="protein sequence ID" value="OQR86886.1"/>
    <property type="molecule type" value="Genomic_DNA"/>
</dbReference>
<dbReference type="Gene3D" id="3.40.50.300">
    <property type="entry name" value="P-loop containing nucleotide triphosphate hydrolases"/>
    <property type="match status" value="1"/>
</dbReference>
<feature type="domain" description="ABC transporter" evidence="6">
    <location>
        <begin position="58"/>
        <end position="169"/>
    </location>
</feature>
<dbReference type="STRING" id="1202772.A0A1V9YME2"/>
<comment type="subcellular location">
    <subcellularLocation>
        <location evidence="1">Membrane</location>
        <topology evidence="1">Multi-pass membrane protein</topology>
    </subcellularLocation>
</comment>